<keyword evidence="6 8" id="KW-0675">Receptor</keyword>
<keyword evidence="2 8" id="KW-1003">Cell membrane</keyword>
<evidence type="ECO:0000256" key="1">
    <source>
        <dbReference type="ARBA" id="ARBA00004651"/>
    </source>
</evidence>
<feature type="transmembrane region" description="Helical" evidence="8">
    <location>
        <begin position="173"/>
        <end position="193"/>
    </location>
</feature>
<comment type="subcellular location">
    <subcellularLocation>
        <location evidence="1 8">Cell membrane</location>
        <topology evidence="1 8">Multi-pass membrane protein</topology>
    </subcellularLocation>
</comment>
<evidence type="ECO:0000313" key="9">
    <source>
        <dbReference type="EMBL" id="KAL0273158.1"/>
    </source>
</evidence>
<keyword evidence="5 8" id="KW-0472">Membrane</keyword>
<evidence type="ECO:0000256" key="7">
    <source>
        <dbReference type="ARBA" id="ARBA00023224"/>
    </source>
</evidence>
<dbReference type="GO" id="GO:0043025">
    <property type="term" value="C:neuronal cell body"/>
    <property type="evidence" value="ECO:0007669"/>
    <property type="project" value="TreeGrafter"/>
</dbReference>
<feature type="transmembrane region" description="Helical" evidence="8">
    <location>
        <begin position="137"/>
        <end position="161"/>
    </location>
</feature>
<dbReference type="PANTHER" id="PTHR21143:SF104">
    <property type="entry name" value="GUSTATORY RECEPTOR 8A-RELATED"/>
    <property type="match status" value="1"/>
</dbReference>
<feature type="transmembrane region" description="Helical" evidence="8">
    <location>
        <begin position="97"/>
        <end position="117"/>
    </location>
</feature>
<comment type="function">
    <text evidence="8">Gustatory receptor which mediates acceptance or avoidance behavior, depending on its substrates.</text>
</comment>
<protein>
    <recommendedName>
        <fullName evidence="8">Gustatory receptor</fullName>
    </recommendedName>
</protein>
<comment type="caution">
    <text evidence="9">The sequence shown here is derived from an EMBL/GenBank/DDBJ whole genome shotgun (WGS) entry which is preliminary data.</text>
</comment>
<dbReference type="GO" id="GO:0007635">
    <property type="term" value="P:chemosensory behavior"/>
    <property type="evidence" value="ECO:0007669"/>
    <property type="project" value="TreeGrafter"/>
</dbReference>
<dbReference type="GO" id="GO:0008049">
    <property type="term" value="P:male courtship behavior"/>
    <property type="evidence" value="ECO:0007669"/>
    <property type="project" value="TreeGrafter"/>
</dbReference>
<evidence type="ECO:0000256" key="8">
    <source>
        <dbReference type="RuleBase" id="RU363108"/>
    </source>
</evidence>
<accession>A0AAW2HTE0</accession>
<feature type="transmembrane region" description="Helical" evidence="8">
    <location>
        <begin position="273"/>
        <end position="295"/>
    </location>
</feature>
<dbReference type="GO" id="GO:0007165">
    <property type="term" value="P:signal transduction"/>
    <property type="evidence" value="ECO:0007669"/>
    <property type="project" value="UniProtKB-KW"/>
</dbReference>
<evidence type="ECO:0000256" key="5">
    <source>
        <dbReference type="ARBA" id="ARBA00023136"/>
    </source>
</evidence>
<dbReference type="GO" id="GO:0030424">
    <property type="term" value="C:axon"/>
    <property type="evidence" value="ECO:0007669"/>
    <property type="project" value="TreeGrafter"/>
</dbReference>
<keyword evidence="4 8" id="KW-1133">Transmembrane helix</keyword>
<proteinExistence type="inferred from homology"/>
<keyword evidence="7 8" id="KW-0807">Transducer</keyword>
<dbReference type="GO" id="GO:0005886">
    <property type="term" value="C:plasma membrane"/>
    <property type="evidence" value="ECO:0007669"/>
    <property type="project" value="UniProtKB-SubCell"/>
</dbReference>
<evidence type="ECO:0000256" key="3">
    <source>
        <dbReference type="ARBA" id="ARBA00022692"/>
    </source>
</evidence>
<dbReference type="GO" id="GO:0030425">
    <property type="term" value="C:dendrite"/>
    <property type="evidence" value="ECO:0007669"/>
    <property type="project" value="TreeGrafter"/>
</dbReference>
<gene>
    <name evidence="9" type="ORF">PYX00_005901</name>
</gene>
<evidence type="ECO:0000256" key="6">
    <source>
        <dbReference type="ARBA" id="ARBA00023170"/>
    </source>
</evidence>
<organism evidence="9">
    <name type="scientific">Menopon gallinae</name>
    <name type="common">poultry shaft louse</name>
    <dbReference type="NCBI Taxonomy" id="328185"/>
    <lineage>
        <taxon>Eukaryota</taxon>
        <taxon>Metazoa</taxon>
        <taxon>Ecdysozoa</taxon>
        <taxon>Arthropoda</taxon>
        <taxon>Hexapoda</taxon>
        <taxon>Insecta</taxon>
        <taxon>Pterygota</taxon>
        <taxon>Neoptera</taxon>
        <taxon>Paraneoptera</taxon>
        <taxon>Psocodea</taxon>
        <taxon>Troctomorpha</taxon>
        <taxon>Phthiraptera</taxon>
        <taxon>Amblycera</taxon>
        <taxon>Menoponidae</taxon>
        <taxon>Menopon</taxon>
    </lineage>
</organism>
<dbReference type="Pfam" id="PF08395">
    <property type="entry name" value="7tm_7"/>
    <property type="match status" value="1"/>
</dbReference>
<sequence>MERQPRFRQGLSQLRKKCRIRTVFSIIRFTLRCSKYLLLMPYDSTPENRFRTNFREFVIFSAILFTVNSVLLVNSLMGLEPRDQNNPYALLGFARHVFSAFYIAAMAAAVSLKVPAWTRLINSVVEWDTILPLSGRLMMTLTFTVFVQFVYFAVKATLYVYFASTSRSDADAFYYTITLLSCFAMIYCEGRYVNIICTLAWLNAYIDAVNQEIRATLIDGKGEDGRKQAWGYHSGLQAFGTCQGGERVRRLRFFHGKLMDAKDEINNHYSFELLITITSIFIDMVFFVFLIITIFQYRNHIEADSLLINKFQRVAIITLSQVTKLVFTVFLCEKVKTKGSTAPVVVHKALHTVDNFQEKNELLIFSLELLHRSTRINAGGFFGVDYELLHTITAAVMVYTIMIIQFNFPASPDGENPVESLCKFV</sequence>
<evidence type="ECO:0000256" key="2">
    <source>
        <dbReference type="ARBA" id="ARBA00022475"/>
    </source>
</evidence>
<evidence type="ECO:0000256" key="4">
    <source>
        <dbReference type="ARBA" id="ARBA00022989"/>
    </source>
</evidence>
<dbReference type="GO" id="GO:0050909">
    <property type="term" value="P:sensory perception of taste"/>
    <property type="evidence" value="ECO:0007669"/>
    <property type="project" value="InterPro"/>
</dbReference>
<feature type="transmembrane region" description="Helical" evidence="8">
    <location>
        <begin position="58"/>
        <end position="77"/>
    </location>
</feature>
<dbReference type="AlphaFoldDB" id="A0AAW2HTE0"/>
<dbReference type="EMBL" id="JARGDH010000003">
    <property type="protein sequence ID" value="KAL0273158.1"/>
    <property type="molecule type" value="Genomic_DNA"/>
</dbReference>
<comment type="caution">
    <text evidence="8">Lacks conserved residue(s) required for the propagation of feature annotation.</text>
</comment>
<name>A0AAW2HTE0_9NEOP</name>
<dbReference type="PANTHER" id="PTHR21143">
    <property type="entry name" value="INVERTEBRATE GUSTATORY RECEPTOR"/>
    <property type="match status" value="1"/>
</dbReference>
<reference evidence="9" key="1">
    <citation type="journal article" date="2024" name="Gigascience">
        <title>Chromosome-level genome of the poultry shaft louse Menopon gallinae provides insight into the host-switching and adaptive evolution of parasitic lice.</title>
        <authorList>
            <person name="Xu Y."/>
            <person name="Ma L."/>
            <person name="Liu S."/>
            <person name="Liang Y."/>
            <person name="Liu Q."/>
            <person name="He Z."/>
            <person name="Tian L."/>
            <person name="Duan Y."/>
            <person name="Cai W."/>
            <person name="Li H."/>
            <person name="Song F."/>
        </authorList>
    </citation>
    <scope>NUCLEOTIDE SEQUENCE</scope>
    <source>
        <strain evidence="9">Cailab_2023a</strain>
    </source>
</reference>
<comment type="similarity">
    <text evidence="8">Belongs to the insect chemoreceptor superfamily. Gustatory receptor (GR) family.</text>
</comment>
<dbReference type="InterPro" id="IPR013604">
    <property type="entry name" value="7TM_chemorcpt"/>
</dbReference>
<keyword evidence="3 8" id="KW-0812">Transmembrane</keyword>